<dbReference type="RefSeq" id="WP_275476507.1">
    <property type="nucleotide sequence ID" value="NZ_CP162940.1"/>
</dbReference>
<gene>
    <name evidence="1" type="ORF">KKP3000_000657</name>
</gene>
<dbReference type="Proteomes" id="UP001579974">
    <property type="component" value="Unassembled WGS sequence"/>
</dbReference>
<evidence type="ECO:0008006" key="3">
    <source>
        <dbReference type="Google" id="ProtNLM"/>
    </source>
</evidence>
<keyword evidence="2" id="KW-1185">Reference proteome</keyword>
<name>A0ABV5AI25_9BACL</name>
<reference evidence="1 2" key="1">
    <citation type="journal article" date="2024" name="Int. J. Mol. Sci.">
        <title>Exploration of Alicyclobacillus spp. Genome in Search of Antibiotic Resistance.</title>
        <authorList>
            <person name="Bucka-Kolendo J."/>
            <person name="Kiousi D.E."/>
            <person name="Dekowska A."/>
            <person name="Mikolajczuk-Szczyrba A."/>
            <person name="Karadedos D.M."/>
            <person name="Michael P."/>
            <person name="Galanis A."/>
            <person name="Sokolowska B."/>
        </authorList>
    </citation>
    <scope>NUCLEOTIDE SEQUENCE [LARGE SCALE GENOMIC DNA]</scope>
    <source>
        <strain evidence="1 2">KKP 3000</strain>
    </source>
</reference>
<dbReference type="SUPFAM" id="SSF46689">
    <property type="entry name" value="Homeodomain-like"/>
    <property type="match status" value="1"/>
</dbReference>
<dbReference type="EMBL" id="JBDXSU010000014">
    <property type="protein sequence ID" value="MFB5191871.1"/>
    <property type="molecule type" value="Genomic_DNA"/>
</dbReference>
<evidence type="ECO:0000313" key="1">
    <source>
        <dbReference type="EMBL" id="MFB5191871.1"/>
    </source>
</evidence>
<dbReference type="InterPro" id="IPR009057">
    <property type="entry name" value="Homeodomain-like_sf"/>
</dbReference>
<accession>A0ABV5AI25</accession>
<sequence length="92" mass="10553">MFQTDFQLLSREQLRHLVADLGKSDAEIAQMFGVSSNTVHNRRRQMNLLAGQMTSEELAEAVQLAEQVKRLPREAIAEVRNIVRQYQGHSFL</sequence>
<evidence type="ECO:0000313" key="2">
    <source>
        <dbReference type="Proteomes" id="UP001579974"/>
    </source>
</evidence>
<comment type="caution">
    <text evidence="1">The sequence shown here is derived from an EMBL/GenBank/DDBJ whole genome shotgun (WGS) entry which is preliminary data.</text>
</comment>
<proteinExistence type="predicted"/>
<organism evidence="1 2">
    <name type="scientific">Alicyclobacillus fastidiosus</name>
    <dbReference type="NCBI Taxonomy" id="392011"/>
    <lineage>
        <taxon>Bacteria</taxon>
        <taxon>Bacillati</taxon>
        <taxon>Bacillota</taxon>
        <taxon>Bacilli</taxon>
        <taxon>Bacillales</taxon>
        <taxon>Alicyclobacillaceae</taxon>
        <taxon>Alicyclobacillus</taxon>
    </lineage>
</organism>
<protein>
    <recommendedName>
        <fullName evidence="3">HTH luxR-type domain-containing protein</fullName>
    </recommendedName>
</protein>